<dbReference type="EMBL" id="KV878212">
    <property type="protein sequence ID" value="OJJ35062.1"/>
    <property type="molecule type" value="Genomic_DNA"/>
</dbReference>
<dbReference type="Pfam" id="PF00881">
    <property type="entry name" value="Nitroreductase"/>
    <property type="match status" value="1"/>
</dbReference>
<dbReference type="GeneID" id="63745145"/>
<proteinExistence type="inferred from homology"/>
<organism evidence="8 9">
    <name type="scientific">Aspergillus wentii DTO 134E9</name>
    <dbReference type="NCBI Taxonomy" id="1073089"/>
    <lineage>
        <taxon>Eukaryota</taxon>
        <taxon>Fungi</taxon>
        <taxon>Dikarya</taxon>
        <taxon>Ascomycota</taxon>
        <taxon>Pezizomycotina</taxon>
        <taxon>Eurotiomycetes</taxon>
        <taxon>Eurotiomycetidae</taxon>
        <taxon>Eurotiales</taxon>
        <taxon>Aspergillaceae</taxon>
        <taxon>Aspergillus</taxon>
        <taxon>Aspergillus subgen. Cremei</taxon>
    </lineage>
</organism>
<name>A0A1L9RJF8_ASPWE</name>
<evidence type="ECO:0000256" key="5">
    <source>
        <dbReference type="ARBA" id="ARBA00023002"/>
    </source>
</evidence>
<dbReference type="InterPro" id="IPR000415">
    <property type="entry name" value="Nitroreductase-like"/>
</dbReference>
<dbReference type="GO" id="GO:0034599">
    <property type="term" value="P:cellular response to oxidative stress"/>
    <property type="evidence" value="ECO:0007669"/>
    <property type="project" value="InterPro"/>
</dbReference>
<dbReference type="CDD" id="cd02140">
    <property type="entry name" value="Frm2-like"/>
    <property type="match status" value="1"/>
</dbReference>
<feature type="domain" description="Nitroreductase" evidence="7">
    <location>
        <begin position="12"/>
        <end position="182"/>
    </location>
</feature>
<evidence type="ECO:0000256" key="3">
    <source>
        <dbReference type="ARBA" id="ARBA00007118"/>
    </source>
</evidence>
<accession>A0A1L9RJF8</accession>
<dbReference type="FunFam" id="3.40.109.10:FF:000001">
    <property type="entry name" value="Nitroreductase family"/>
    <property type="match status" value="1"/>
</dbReference>
<keyword evidence="5" id="KW-0560">Oxidoreductase</keyword>
<dbReference type="InterPro" id="IPR033877">
    <property type="entry name" value="Frm2/Hbn1"/>
</dbReference>
<dbReference type="VEuPathDB" id="FungiDB:ASPWEDRAFT_132887"/>
<reference evidence="9" key="1">
    <citation type="journal article" date="2017" name="Genome Biol.">
        <title>Comparative genomics reveals high biological diversity and specific adaptations in the industrially and medically important fungal genus Aspergillus.</title>
        <authorList>
            <person name="de Vries R.P."/>
            <person name="Riley R."/>
            <person name="Wiebenga A."/>
            <person name="Aguilar-Osorio G."/>
            <person name="Amillis S."/>
            <person name="Uchima C.A."/>
            <person name="Anderluh G."/>
            <person name="Asadollahi M."/>
            <person name="Askin M."/>
            <person name="Barry K."/>
            <person name="Battaglia E."/>
            <person name="Bayram O."/>
            <person name="Benocci T."/>
            <person name="Braus-Stromeyer S.A."/>
            <person name="Caldana C."/>
            <person name="Canovas D."/>
            <person name="Cerqueira G.C."/>
            <person name="Chen F."/>
            <person name="Chen W."/>
            <person name="Choi C."/>
            <person name="Clum A."/>
            <person name="Dos Santos R.A."/>
            <person name="Damasio A.R."/>
            <person name="Diallinas G."/>
            <person name="Emri T."/>
            <person name="Fekete E."/>
            <person name="Flipphi M."/>
            <person name="Freyberg S."/>
            <person name="Gallo A."/>
            <person name="Gournas C."/>
            <person name="Habgood R."/>
            <person name="Hainaut M."/>
            <person name="Harispe M.L."/>
            <person name="Henrissat B."/>
            <person name="Hilden K.S."/>
            <person name="Hope R."/>
            <person name="Hossain A."/>
            <person name="Karabika E."/>
            <person name="Karaffa L."/>
            <person name="Karanyi Z."/>
            <person name="Krasevec N."/>
            <person name="Kuo A."/>
            <person name="Kusch H."/>
            <person name="LaButti K."/>
            <person name="Lagendijk E.L."/>
            <person name="Lapidus A."/>
            <person name="Levasseur A."/>
            <person name="Lindquist E."/>
            <person name="Lipzen A."/>
            <person name="Logrieco A.F."/>
            <person name="MacCabe A."/>
            <person name="Maekelae M.R."/>
            <person name="Malavazi I."/>
            <person name="Melin P."/>
            <person name="Meyer V."/>
            <person name="Mielnichuk N."/>
            <person name="Miskei M."/>
            <person name="Molnar A.P."/>
            <person name="Mule G."/>
            <person name="Ngan C.Y."/>
            <person name="Orejas M."/>
            <person name="Orosz E."/>
            <person name="Ouedraogo J.P."/>
            <person name="Overkamp K.M."/>
            <person name="Park H.-S."/>
            <person name="Perrone G."/>
            <person name="Piumi F."/>
            <person name="Punt P.J."/>
            <person name="Ram A.F."/>
            <person name="Ramon A."/>
            <person name="Rauscher S."/>
            <person name="Record E."/>
            <person name="Riano-Pachon D.M."/>
            <person name="Robert V."/>
            <person name="Roehrig J."/>
            <person name="Ruller R."/>
            <person name="Salamov A."/>
            <person name="Salih N.S."/>
            <person name="Samson R.A."/>
            <person name="Sandor E."/>
            <person name="Sanguinetti M."/>
            <person name="Schuetze T."/>
            <person name="Sepcic K."/>
            <person name="Shelest E."/>
            <person name="Sherlock G."/>
            <person name="Sophianopoulou V."/>
            <person name="Squina F.M."/>
            <person name="Sun H."/>
            <person name="Susca A."/>
            <person name="Todd R.B."/>
            <person name="Tsang A."/>
            <person name="Unkles S.E."/>
            <person name="van de Wiele N."/>
            <person name="van Rossen-Uffink D."/>
            <person name="Oliveira J.V."/>
            <person name="Vesth T.C."/>
            <person name="Visser J."/>
            <person name="Yu J.-H."/>
            <person name="Zhou M."/>
            <person name="Andersen M.R."/>
            <person name="Archer D.B."/>
            <person name="Baker S.E."/>
            <person name="Benoit I."/>
            <person name="Brakhage A.A."/>
            <person name="Braus G.H."/>
            <person name="Fischer R."/>
            <person name="Frisvad J.C."/>
            <person name="Goldman G.H."/>
            <person name="Houbraken J."/>
            <person name="Oakley B."/>
            <person name="Pocsi I."/>
            <person name="Scazzocchio C."/>
            <person name="Seiboth B."/>
            <person name="vanKuyk P.A."/>
            <person name="Wortman J."/>
            <person name="Dyer P.S."/>
            <person name="Grigoriev I.V."/>
        </authorList>
    </citation>
    <scope>NUCLEOTIDE SEQUENCE [LARGE SCALE GENOMIC DNA]</scope>
    <source>
        <strain evidence="9">DTO 134E9</strain>
    </source>
</reference>
<keyword evidence="6" id="KW-0539">Nucleus</keyword>
<evidence type="ECO:0000256" key="1">
    <source>
        <dbReference type="ARBA" id="ARBA00004123"/>
    </source>
</evidence>
<dbReference type="GO" id="GO:0005737">
    <property type="term" value="C:cytoplasm"/>
    <property type="evidence" value="ECO:0007669"/>
    <property type="project" value="UniProtKB-SubCell"/>
</dbReference>
<evidence type="ECO:0000259" key="7">
    <source>
        <dbReference type="Pfam" id="PF00881"/>
    </source>
</evidence>
<evidence type="ECO:0000313" key="9">
    <source>
        <dbReference type="Proteomes" id="UP000184383"/>
    </source>
</evidence>
<comment type="subcellular location">
    <subcellularLocation>
        <location evidence="2">Cytoplasm</location>
    </subcellularLocation>
    <subcellularLocation>
        <location evidence="1">Nucleus</location>
    </subcellularLocation>
</comment>
<evidence type="ECO:0000256" key="2">
    <source>
        <dbReference type="ARBA" id="ARBA00004496"/>
    </source>
</evidence>
<dbReference type="Gene3D" id="3.40.109.10">
    <property type="entry name" value="NADH Oxidase"/>
    <property type="match status" value="1"/>
</dbReference>
<dbReference type="PANTHER" id="PTHR43035">
    <property type="entry name" value="FATTY ACID REPRESSION MUTANT PROTEIN 2-RELATED"/>
    <property type="match status" value="1"/>
</dbReference>
<keyword evidence="4" id="KW-0963">Cytoplasm</keyword>
<dbReference type="AlphaFoldDB" id="A0A1L9RJF8"/>
<keyword evidence="9" id="KW-1185">Reference proteome</keyword>
<protein>
    <recommendedName>
        <fullName evidence="7">Nitroreductase domain-containing protein</fullName>
    </recommendedName>
</protein>
<evidence type="ECO:0000313" key="8">
    <source>
        <dbReference type="EMBL" id="OJJ35062.1"/>
    </source>
</evidence>
<dbReference type="SUPFAM" id="SSF55469">
    <property type="entry name" value="FMN-dependent nitroreductase-like"/>
    <property type="match status" value="1"/>
</dbReference>
<dbReference type="OrthoDB" id="2138173at2759"/>
<dbReference type="GO" id="GO:0005634">
    <property type="term" value="C:nucleus"/>
    <property type="evidence" value="ECO:0007669"/>
    <property type="project" value="UniProtKB-SubCell"/>
</dbReference>
<dbReference type="STRING" id="1073089.A0A1L9RJF8"/>
<dbReference type="Proteomes" id="UP000184383">
    <property type="component" value="Unassembled WGS sequence"/>
</dbReference>
<gene>
    <name evidence="8" type="ORF">ASPWEDRAFT_132887</name>
</gene>
<dbReference type="RefSeq" id="XP_040688738.1">
    <property type="nucleotide sequence ID" value="XM_040829297.1"/>
</dbReference>
<evidence type="ECO:0000256" key="4">
    <source>
        <dbReference type="ARBA" id="ARBA00022490"/>
    </source>
</evidence>
<sequence length="204" mass="23344">MSTTANAIIDGIKGRRSIYALTNESTIPDSRLEEILTEVITHTPSSFNTQTSRVVVLLKDEHQKLWDVAREVASSTVPAELFQKLYKPRIELFRAGYGTILFYEDHAPFEPLAEKWPMLKDKFPEWSNHSSGMHQFALWTLLEAEGLGCNLQHYSPMLDEPVSKHWNVPKEWNLKAQLVFGKPVGPPKEKTFEPLSQRLFVHGK</sequence>
<evidence type="ECO:0000256" key="6">
    <source>
        <dbReference type="ARBA" id="ARBA00023242"/>
    </source>
</evidence>
<dbReference type="InterPro" id="IPR029479">
    <property type="entry name" value="Nitroreductase"/>
</dbReference>
<dbReference type="GO" id="GO:0016491">
    <property type="term" value="F:oxidoreductase activity"/>
    <property type="evidence" value="ECO:0007669"/>
    <property type="project" value="UniProtKB-KW"/>
</dbReference>
<comment type="similarity">
    <text evidence="3">Belongs to the nitroreductase family.</text>
</comment>
<dbReference type="PANTHER" id="PTHR43035:SF1">
    <property type="entry name" value="FATTY ACID REPRESSION MUTANT PROTEIN 2-RELATED"/>
    <property type="match status" value="1"/>
</dbReference>